<dbReference type="EMBL" id="KQ947404">
    <property type="protein sequence ID" value="KUJ23809.1"/>
    <property type="molecule type" value="Genomic_DNA"/>
</dbReference>
<protein>
    <submittedName>
        <fullName evidence="5">NADH-flavin oxidoreductase/NADH oxidase</fullName>
    </submittedName>
</protein>
<evidence type="ECO:0000256" key="3">
    <source>
        <dbReference type="ARBA" id="ARBA00023002"/>
    </source>
</evidence>
<comment type="cofactor">
    <cofactor evidence="1">
        <name>FMN</name>
        <dbReference type="ChEBI" id="CHEBI:58210"/>
    </cofactor>
</comment>
<evidence type="ECO:0000313" key="6">
    <source>
        <dbReference type="Proteomes" id="UP000070700"/>
    </source>
</evidence>
<dbReference type="AlphaFoldDB" id="A0A194XUU5"/>
<feature type="domain" description="NADH:flavin oxidoreductase/NADH oxidase N-terminal" evidence="4">
    <location>
        <begin position="9"/>
        <end position="360"/>
    </location>
</feature>
<dbReference type="RefSeq" id="XP_018078164.1">
    <property type="nucleotide sequence ID" value="XM_018208618.1"/>
</dbReference>
<organism evidence="5 6">
    <name type="scientific">Mollisia scopiformis</name>
    <name type="common">Conifer needle endophyte fungus</name>
    <name type="synonym">Phialocephala scopiformis</name>
    <dbReference type="NCBI Taxonomy" id="149040"/>
    <lineage>
        <taxon>Eukaryota</taxon>
        <taxon>Fungi</taxon>
        <taxon>Dikarya</taxon>
        <taxon>Ascomycota</taxon>
        <taxon>Pezizomycotina</taxon>
        <taxon>Leotiomycetes</taxon>
        <taxon>Helotiales</taxon>
        <taxon>Mollisiaceae</taxon>
        <taxon>Mollisia</taxon>
    </lineage>
</organism>
<dbReference type="InterPro" id="IPR001155">
    <property type="entry name" value="OxRdtase_FMN_N"/>
</dbReference>
<dbReference type="GO" id="GO:0005829">
    <property type="term" value="C:cytosol"/>
    <property type="evidence" value="ECO:0007669"/>
    <property type="project" value="UniProtKB-ARBA"/>
</dbReference>
<dbReference type="GeneID" id="28818344"/>
<dbReference type="PANTHER" id="PTHR22893:SF93">
    <property type="entry name" value="HYPOTHETICAL OXIDOREDUCTASE (EUROFUNG)"/>
    <property type="match status" value="1"/>
</dbReference>
<dbReference type="GO" id="GO:0010181">
    <property type="term" value="F:FMN binding"/>
    <property type="evidence" value="ECO:0007669"/>
    <property type="project" value="InterPro"/>
</dbReference>
<dbReference type="SUPFAM" id="SSF51395">
    <property type="entry name" value="FMN-linked oxidoreductases"/>
    <property type="match status" value="1"/>
</dbReference>
<dbReference type="OrthoDB" id="276546at2759"/>
<comment type="similarity">
    <text evidence="2">Belongs to the NADH:flavin oxidoreductase/NADH oxidase family.</text>
</comment>
<dbReference type="FunFam" id="3.20.20.70:FF:000059">
    <property type="entry name" value="N-ethylmaleimide reductase, FMN-linked"/>
    <property type="match status" value="1"/>
</dbReference>
<proteinExistence type="inferred from homology"/>
<evidence type="ECO:0000256" key="2">
    <source>
        <dbReference type="ARBA" id="ARBA00005979"/>
    </source>
</evidence>
<dbReference type="Pfam" id="PF00724">
    <property type="entry name" value="Oxidored_FMN"/>
    <property type="match status" value="1"/>
</dbReference>
<gene>
    <name evidence="5" type="ORF">LY89DRAFT_571963</name>
</gene>
<dbReference type="InterPro" id="IPR013785">
    <property type="entry name" value="Aldolase_TIM"/>
</dbReference>
<dbReference type="Proteomes" id="UP000070700">
    <property type="component" value="Unassembled WGS sequence"/>
</dbReference>
<evidence type="ECO:0000256" key="1">
    <source>
        <dbReference type="ARBA" id="ARBA00001917"/>
    </source>
</evidence>
<evidence type="ECO:0000313" key="5">
    <source>
        <dbReference type="EMBL" id="KUJ23809.1"/>
    </source>
</evidence>
<dbReference type="CDD" id="cd02933">
    <property type="entry name" value="OYE_like_FMN"/>
    <property type="match status" value="1"/>
</dbReference>
<keyword evidence="6" id="KW-1185">Reference proteome</keyword>
<dbReference type="KEGG" id="psco:LY89DRAFT_571963"/>
<accession>A0A194XUU5</accession>
<dbReference type="Gene3D" id="3.20.20.70">
    <property type="entry name" value="Aldolase class I"/>
    <property type="match status" value="1"/>
</dbReference>
<reference evidence="5 6" key="1">
    <citation type="submission" date="2015-10" db="EMBL/GenBank/DDBJ databases">
        <title>Full genome of DAOMC 229536 Phialocephala scopiformis, a fungal endophyte of spruce producing the potent anti-insectan compound rugulosin.</title>
        <authorList>
            <consortium name="DOE Joint Genome Institute"/>
            <person name="Walker A.K."/>
            <person name="Frasz S.L."/>
            <person name="Seifert K.A."/>
            <person name="Miller J.D."/>
            <person name="Mondo S.J."/>
            <person name="Labutti K."/>
            <person name="Lipzen A."/>
            <person name="Dockter R."/>
            <person name="Kennedy M."/>
            <person name="Grigoriev I.V."/>
            <person name="Spatafora J.W."/>
        </authorList>
    </citation>
    <scope>NUCLEOTIDE SEQUENCE [LARGE SCALE GENOMIC DNA]</scope>
    <source>
        <strain evidence="5 6">CBS 120377</strain>
    </source>
</reference>
<dbReference type="PANTHER" id="PTHR22893">
    <property type="entry name" value="NADH OXIDOREDUCTASE-RELATED"/>
    <property type="match status" value="1"/>
</dbReference>
<name>A0A194XUU5_MOLSC</name>
<evidence type="ECO:0000259" key="4">
    <source>
        <dbReference type="Pfam" id="PF00724"/>
    </source>
</evidence>
<dbReference type="GO" id="GO:0016628">
    <property type="term" value="F:oxidoreductase activity, acting on the CH-CH group of donors, NAD or NADP as acceptor"/>
    <property type="evidence" value="ECO:0007669"/>
    <property type="project" value="UniProtKB-ARBA"/>
</dbReference>
<keyword evidence="3" id="KW-0560">Oxidoreductase</keyword>
<dbReference type="InParanoid" id="A0A194XUU5"/>
<sequence length="390" mass="43142">MGSIHQDRKLFTPLQVGDTTLSHRVIMSPLTRVRCPGGIPSPDVAEYYAQRATLGGLIISEGMHPSFMGGNLHNIPSMYSPEHIRSWRVVTDAVHARGGYMVCQLWHIGRFGTSHTLGGRQPLSASATNSNLVNRLTPKGQVPTETAKEMTLEDIRDTIEDHVHAAKCAIAAGFDGVEISSANGYLFDQFLNDRTNLRKDHYGGTEENRARFILETLDAMAAEIGHARTAVRFSPWGTVMMPLASDPISNWTYVLSEVEKRGLAYVCLTQPRADLFLSSDKKLATLAKASEDGIIAAEPEDIHLKHFEKVLKDTPTFATGEYDGTNCFDEVEKEELDGVTFGRWFISNPDLVEKIRLGLRLTPWDQTTFYTPGPKGYTDYPVGEVDPSGL</sequence>
<dbReference type="InterPro" id="IPR045247">
    <property type="entry name" value="Oye-like"/>
</dbReference>